<organism evidence="12 13">
    <name type="scientific">Basidiobolus meristosporus CBS 931.73</name>
    <dbReference type="NCBI Taxonomy" id="1314790"/>
    <lineage>
        <taxon>Eukaryota</taxon>
        <taxon>Fungi</taxon>
        <taxon>Fungi incertae sedis</taxon>
        <taxon>Zoopagomycota</taxon>
        <taxon>Entomophthoromycotina</taxon>
        <taxon>Basidiobolomycetes</taxon>
        <taxon>Basidiobolales</taxon>
        <taxon>Basidiobolaceae</taxon>
        <taxon>Basidiobolus</taxon>
    </lineage>
</organism>
<reference evidence="12 13" key="1">
    <citation type="submission" date="2016-07" db="EMBL/GenBank/DDBJ databases">
        <title>Pervasive Adenine N6-methylation of Active Genes in Fungi.</title>
        <authorList>
            <consortium name="DOE Joint Genome Institute"/>
            <person name="Mondo S.J."/>
            <person name="Dannebaum R.O."/>
            <person name="Kuo R.C."/>
            <person name="Labutti K."/>
            <person name="Haridas S."/>
            <person name="Kuo A."/>
            <person name="Salamov A."/>
            <person name="Ahrendt S.R."/>
            <person name="Lipzen A."/>
            <person name="Sullivan W."/>
            <person name="Andreopoulos W.B."/>
            <person name="Clum A."/>
            <person name="Lindquist E."/>
            <person name="Daum C."/>
            <person name="Ramamoorthy G.K."/>
            <person name="Gryganskyi A."/>
            <person name="Culley D."/>
            <person name="Magnuson J.K."/>
            <person name="James T.Y."/>
            <person name="O'Malley M.A."/>
            <person name="Stajich J.E."/>
            <person name="Spatafora J.W."/>
            <person name="Visel A."/>
            <person name="Grigoriev I.V."/>
        </authorList>
    </citation>
    <scope>NUCLEOTIDE SEQUENCE [LARGE SCALE GENOMIC DNA]</scope>
    <source>
        <strain evidence="12 13">CBS 931.73</strain>
    </source>
</reference>
<evidence type="ECO:0000256" key="11">
    <source>
        <dbReference type="RuleBase" id="RU000488"/>
    </source>
</evidence>
<dbReference type="GO" id="GO:1990542">
    <property type="term" value="P:mitochondrial transmembrane transport"/>
    <property type="evidence" value="ECO:0007669"/>
    <property type="project" value="InterPro"/>
</dbReference>
<evidence type="ECO:0000256" key="7">
    <source>
        <dbReference type="ARBA" id="ARBA00022989"/>
    </source>
</evidence>
<evidence type="ECO:0000256" key="10">
    <source>
        <dbReference type="PROSITE-ProRule" id="PRU00282"/>
    </source>
</evidence>
<evidence type="ECO:0000256" key="2">
    <source>
        <dbReference type="ARBA" id="ARBA00006375"/>
    </source>
</evidence>
<evidence type="ECO:0000256" key="5">
    <source>
        <dbReference type="ARBA" id="ARBA00022737"/>
    </source>
</evidence>
<evidence type="ECO:0000256" key="9">
    <source>
        <dbReference type="ARBA" id="ARBA00023136"/>
    </source>
</evidence>
<sequence length="365" mass="39750">MASQVNSTSIESTAAIDPVYKMASACGGALLTSILVTPLDVVKTRLQSQTFNKAPPKVVYCYGSPLSVACIDTYPLVPHRGIAASRWSGHSLGSAPVLRICASDFAIEDHSRQLKGTWDGVVKIARHEGVTKLWKGLSPTLLMQLPATAIYYVGYDYMRDFIKLNIRDPVVEKYSPFIVGSIARTCAVTCISPIELIRTRVQSAASGTSLTEVMSGVSNMVKRAGVLSLWKGLSPTLWRDVPFSGLYWMGYETIKHQLKLNHTGDRLTPSDEFQFAFIAGAVSGSIAATLTTPFDVAKTHIQVDTSNDVTSKAKPKVYEVMRNIFKKDGCRGLFTGLVPRVAKVAPSCAIMISSYEVGKALFREQ</sequence>
<dbReference type="Gene3D" id="1.50.40.10">
    <property type="entry name" value="Mitochondrial carrier domain"/>
    <property type="match status" value="2"/>
</dbReference>
<dbReference type="InterPro" id="IPR045315">
    <property type="entry name" value="Mtm1-like"/>
</dbReference>
<dbReference type="InterPro" id="IPR018108">
    <property type="entry name" value="MCP_transmembrane"/>
</dbReference>
<dbReference type="STRING" id="1314790.A0A1Y1YP69"/>
<evidence type="ECO:0000313" key="13">
    <source>
        <dbReference type="Proteomes" id="UP000193498"/>
    </source>
</evidence>
<dbReference type="OrthoDB" id="1747031at2759"/>
<dbReference type="PANTHER" id="PTHR45760">
    <property type="entry name" value="FI19922P1-RELATED"/>
    <property type="match status" value="1"/>
</dbReference>
<dbReference type="EMBL" id="MCFE01000092">
    <property type="protein sequence ID" value="ORX99765.1"/>
    <property type="molecule type" value="Genomic_DNA"/>
</dbReference>
<evidence type="ECO:0000256" key="4">
    <source>
        <dbReference type="ARBA" id="ARBA00022692"/>
    </source>
</evidence>
<name>A0A1Y1YP69_9FUNG</name>
<evidence type="ECO:0000256" key="8">
    <source>
        <dbReference type="ARBA" id="ARBA00023128"/>
    </source>
</evidence>
<gene>
    <name evidence="12" type="ORF">K493DRAFT_279313</name>
</gene>
<protein>
    <submittedName>
        <fullName evidence="12">Mitochondrial carrier</fullName>
    </submittedName>
</protein>
<comment type="caution">
    <text evidence="12">The sequence shown here is derived from an EMBL/GenBank/DDBJ whole genome shotgun (WGS) entry which is preliminary data.</text>
</comment>
<keyword evidence="3 11" id="KW-0813">Transport</keyword>
<keyword evidence="5" id="KW-0677">Repeat</keyword>
<feature type="repeat" description="Solcar" evidence="10">
    <location>
        <begin position="16"/>
        <end position="161"/>
    </location>
</feature>
<feature type="repeat" description="Solcar" evidence="10">
    <location>
        <begin position="171"/>
        <end position="257"/>
    </location>
</feature>
<dbReference type="GO" id="GO:0005743">
    <property type="term" value="C:mitochondrial inner membrane"/>
    <property type="evidence" value="ECO:0007669"/>
    <property type="project" value="UniProtKB-SubCell"/>
</dbReference>
<comment type="similarity">
    <text evidence="2 11">Belongs to the mitochondrial carrier (TC 2.A.29) family.</text>
</comment>
<dbReference type="SUPFAM" id="SSF103506">
    <property type="entry name" value="Mitochondrial carrier"/>
    <property type="match status" value="1"/>
</dbReference>
<dbReference type="PANTHER" id="PTHR45760:SF2">
    <property type="entry name" value="FI19922P1-RELATED"/>
    <property type="match status" value="1"/>
</dbReference>
<dbReference type="AlphaFoldDB" id="A0A1Y1YP69"/>
<dbReference type="InParanoid" id="A0A1Y1YP69"/>
<feature type="repeat" description="Solcar" evidence="10">
    <location>
        <begin position="271"/>
        <end position="361"/>
    </location>
</feature>
<evidence type="ECO:0000256" key="3">
    <source>
        <dbReference type="ARBA" id="ARBA00022448"/>
    </source>
</evidence>
<keyword evidence="9 10" id="KW-0472">Membrane</keyword>
<accession>A0A1Y1YP69</accession>
<keyword evidence="13" id="KW-1185">Reference proteome</keyword>
<keyword evidence="4 10" id="KW-0812">Transmembrane</keyword>
<keyword evidence="8" id="KW-0496">Mitochondrion</keyword>
<comment type="subcellular location">
    <subcellularLocation>
        <location evidence="1">Mitochondrion inner membrane</location>
        <topology evidence="1">Multi-pass membrane protein</topology>
    </subcellularLocation>
</comment>
<dbReference type="FunCoup" id="A0A1Y1YP69">
    <property type="interactions" value="550"/>
</dbReference>
<evidence type="ECO:0000313" key="12">
    <source>
        <dbReference type="EMBL" id="ORX99765.1"/>
    </source>
</evidence>
<dbReference type="InterPro" id="IPR023395">
    <property type="entry name" value="MCP_dom_sf"/>
</dbReference>
<keyword evidence="6" id="KW-0999">Mitochondrion inner membrane</keyword>
<evidence type="ECO:0000256" key="6">
    <source>
        <dbReference type="ARBA" id="ARBA00022792"/>
    </source>
</evidence>
<dbReference type="PROSITE" id="PS50920">
    <property type="entry name" value="SOLCAR"/>
    <property type="match status" value="3"/>
</dbReference>
<dbReference type="Pfam" id="PF00153">
    <property type="entry name" value="Mito_carr"/>
    <property type="match status" value="4"/>
</dbReference>
<proteinExistence type="inferred from homology"/>
<keyword evidence="7" id="KW-1133">Transmembrane helix</keyword>
<dbReference type="Proteomes" id="UP000193498">
    <property type="component" value="Unassembled WGS sequence"/>
</dbReference>
<evidence type="ECO:0000256" key="1">
    <source>
        <dbReference type="ARBA" id="ARBA00004448"/>
    </source>
</evidence>